<dbReference type="Proteomes" id="UP000274578">
    <property type="component" value="Chromosome 1"/>
</dbReference>
<proteinExistence type="predicted"/>
<dbReference type="AlphaFoldDB" id="A0A448L3I4"/>
<gene>
    <name evidence="1" type="ORF">NCTC13071_00496</name>
</gene>
<name>A0A448L3I4_9BACT</name>
<dbReference type="EMBL" id="LR134384">
    <property type="protein sequence ID" value="VEH14519.1"/>
    <property type="molecule type" value="Genomic_DNA"/>
</dbReference>
<protein>
    <submittedName>
        <fullName evidence="1">WbqC-like protein family</fullName>
    </submittedName>
</protein>
<dbReference type="KEGG" id="poc:NCTC13071_00496"/>
<organism evidence="1 2">
    <name type="scientific">Segatella oris</name>
    <dbReference type="NCBI Taxonomy" id="28135"/>
    <lineage>
        <taxon>Bacteria</taxon>
        <taxon>Pseudomonadati</taxon>
        <taxon>Bacteroidota</taxon>
        <taxon>Bacteroidia</taxon>
        <taxon>Bacteroidales</taxon>
        <taxon>Prevotellaceae</taxon>
        <taxon>Segatella</taxon>
    </lineage>
</organism>
<reference evidence="1 2" key="1">
    <citation type="submission" date="2018-12" db="EMBL/GenBank/DDBJ databases">
        <authorList>
            <consortium name="Pathogen Informatics"/>
        </authorList>
    </citation>
    <scope>NUCLEOTIDE SEQUENCE [LARGE SCALE GENOMIC DNA]</scope>
    <source>
        <strain evidence="1 2">NCTC13071</strain>
    </source>
</reference>
<evidence type="ECO:0000313" key="1">
    <source>
        <dbReference type="EMBL" id="VEH14519.1"/>
    </source>
</evidence>
<sequence length="216" mass="25404">MLKTALLSSTYFGPVQWYQKLHRYDQCLIEQHDNFVKQTYRNRCVIPTTNGLQALSIPVSCPEGNQLSKTPMQDIRISDHGNWRHIHWHALCSAYGESPFFMYYEDDLRPFFEQKWTFLIDFNMAITEKMTELLDIRPQIQLTTAFQPIGTCTENAELNSLTDDFRDAIRPKHPDLDSDFIARPYYQVYQQKHGFQPNMSILDLLFNKGNEAVLWL</sequence>
<dbReference type="InterPro" id="IPR014985">
    <property type="entry name" value="WbqC"/>
</dbReference>
<dbReference type="GeneID" id="85011402"/>
<evidence type="ECO:0000313" key="2">
    <source>
        <dbReference type="Proteomes" id="UP000274578"/>
    </source>
</evidence>
<dbReference type="RefSeq" id="WP_018919711.1">
    <property type="nucleotide sequence ID" value="NZ_LR134384.1"/>
</dbReference>
<accession>A0A448L3I4</accession>
<dbReference type="Pfam" id="PF08889">
    <property type="entry name" value="WbqC"/>
    <property type="match status" value="2"/>
</dbReference>